<gene>
    <name evidence="2" type="ORF">ACFSAS_10150</name>
</gene>
<comment type="caution">
    <text evidence="2">The sequence shown here is derived from an EMBL/GenBank/DDBJ whole genome shotgun (WGS) entry which is preliminary data.</text>
</comment>
<keyword evidence="3" id="KW-1185">Reference proteome</keyword>
<reference evidence="2 3" key="1">
    <citation type="journal article" date="2019" name="Int. J. Syst. Evol. Microbiol.">
        <title>The Global Catalogue of Microorganisms (GCM) 10K type strain sequencing project: providing services to taxonomists for standard genome sequencing and annotation.</title>
        <authorList>
            <consortium name="The Broad Institute Genomics Platform"/>
            <consortium name="The Broad Institute Genome Sequencing Center for Infectious Disease"/>
            <person name="Wu L."/>
            <person name="Ma J."/>
        </authorList>
    </citation>
    <scope>NUCLEOTIDE SEQUENCE [LARGE SCALE GENOMIC DNA]</scope>
    <source>
        <strain evidence="2 3">CGMCC 1.10387</strain>
    </source>
</reference>
<name>A0ABD6DUK9_9EURY</name>
<feature type="transmembrane region" description="Helical" evidence="1">
    <location>
        <begin position="138"/>
        <end position="155"/>
    </location>
</feature>
<dbReference type="RefSeq" id="WP_256308597.1">
    <property type="nucleotide sequence ID" value="NZ_JANHAW010000003.1"/>
</dbReference>
<keyword evidence="1" id="KW-0812">Transmembrane</keyword>
<feature type="transmembrane region" description="Helical" evidence="1">
    <location>
        <begin position="108"/>
        <end position="132"/>
    </location>
</feature>
<feature type="transmembrane region" description="Helical" evidence="1">
    <location>
        <begin position="21"/>
        <end position="45"/>
    </location>
</feature>
<dbReference type="AlphaFoldDB" id="A0ABD6DUK9"/>
<protein>
    <submittedName>
        <fullName evidence="2">Uncharacterized protein</fullName>
    </submittedName>
</protein>
<feature type="transmembrane region" description="Helical" evidence="1">
    <location>
        <begin position="51"/>
        <end position="72"/>
    </location>
</feature>
<dbReference type="EMBL" id="JBHUDP010000003">
    <property type="protein sequence ID" value="MFD1685971.1"/>
    <property type="molecule type" value="Genomic_DNA"/>
</dbReference>
<keyword evidence="1" id="KW-1133">Transmembrane helix</keyword>
<keyword evidence="1" id="KW-0472">Membrane</keyword>
<proteinExistence type="predicted"/>
<sequence>MESSEDRGLTDEVTRVQAVTYLQGATGHGVGSLGFLLLGGIGYWATGWAALGFGGLVCAFLLTANGLSIYLWDAIQAYVFSKRPPAEDSAPTRTLSAPSLSTEHRAELIAGLTQVTGLVVALLLVVGVFRWFGVEGGSYVLGAGLAVGNLAALLVDRVR</sequence>
<evidence type="ECO:0000313" key="3">
    <source>
        <dbReference type="Proteomes" id="UP001597092"/>
    </source>
</evidence>
<evidence type="ECO:0000313" key="2">
    <source>
        <dbReference type="EMBL" id="MFD1685971.1"/>
    </source>
</evidence>
<accession>A0ABD6DUK9</accession>
<dbReference type="Proteomes" id="UP001597092">
    <property type="component" value="Unassembled WGS sequence"/>
</dbReference>
<organism evidence="2 3">
    <name type="scientific">Halobellus litoreus</name>
    <dbReference type="NCBI Taxonomy" id="755310"/>
    <lineage>
        <taxon>Archaea</taxon>
        <taxon>Methanobacteriati</taxon>
        <taxon>Methanobacteriota</taxon>
        <taxon>Stenosarchaea group</taxon>
        <taxon>Halobacteria</taxon>
        <taxon>Halobacteriales</taxon>
        <taxon>Haloferacaceae</taxon>
        <taxon>Halobellus</taxon>
    </lineage>
</organism>
<evidence type="ECO:0000256" key="1">
    <source>
        <dbReference type="SAM" id="Phobius"/>
    </source>
</evidence>